<dbReference type="PROSITE" id="PS50110">
    <property type="entry name" value="RESPONSE_REGULATORY"/>
    <property type="match status" value="1"/>
</dbReference>
<dbReference type="InterPro" id="IPR016032">
    <property type="entry name" value="Sig_transdc_resp-reg_C-effctor"/>
</dbReference>
<dbReference type="Pfam" id="PF00196">
    <property type="entry name" value="GerE"/>
    <property type="match status" value="1"/>
</dbReference>
<feature type="domain" description="HTH luxR-type" evidence="6">
    <location>
        <begin position="149"/>
        <end position="214"/>
    </location>
</feature>
<keyword evidence="2" id="KW-0805">Transcription regulation</keyword>
<evidence type="ECO:0000256" key="2">
    <source>
        <dbReference type="ARBA" id="ARBA00023015"/>
    </source>
</evidence>
<name>F4C6B3_SPHS2</name>
<dbReference type="eggNOG" id="COG2197">
    <property type="taxonomic scope" value="Bacteria"/>
</dbReference>
<accession>F4C6B3</accession>
<organism evidence="8">
    <name type="scientific">Sphingobacterium sp. (strain 21)</name>
    <dbReference type="NCBI Taxonomy" id="743722"/>
    <lineage>
        <taxon>Bacteria</taxon>
        <taxon>Pseudomonadati</taxon>
        <taxon>Bacteroidota</taxon>
        <taxon>Sphingobacteriia</taxon>
        <taxon>Sphingobacteriales</taxon>
        <taxon>Sphingobacteriaceae</taxon>
        <taxon>Sphingobacterium</taxon>
    </lineage>
</organism>
<evidence type="ECO:0000256" key="5">
    <source>
        <dbReference type="PROSITE-ProRule" id="PRU00169"/>
    </source>
</evidence>
<dbReference type="Pfam" id="PF00072">
    <property type="entry name" value="Response_reg"/>
    <property type="match status" value="1"/>
</dbReference>
<dbReference type="PANTHER" id="PTHR43214">
    <property type="entry name" value="TWO-COMPONENT RESPONSE REGULATOR"/>
    <property type="match status" value="1"/>
</dbReference>
<keyword evidence="3" id="KW-0238">DNA-binding</keyword>
<evidence type="ECO:0000313" key="8">
    <source>
        <dbReference type="EMBL" id="ADZ81336.1"/>
    </source>
</evidence>
<gene>
    <name evidence="8" type="ordered locus">Sph21_4829</name>
</gene>
<sequence length="216" mass="24234">MKTKIAIFDDNKNIRNSILLLLSTQISYEVVGVYRDAEDCVRRVRDCGADVVLMDIEMPGKNGIDAVRQLKTELPHLMILIQTVFEDEDKIFESIRAGASGYLLKSAINHSLIKSIEELLNGGAPMTPLVARKLLYSIHTNVDQNKPMSTSINYGLTNKEREVLSCIVRGMSYKMVGHELNITYDTVRSHVKKIYEKLHVASLTEAVAKAVSQRIV</sequence>
<dbReference type="SUPFAM" id="SSF52172">
    <property type="entry name" value="CheY-like"/>
    <property type="match status" value="1"/>
</dbReference>
<dbReference type="GO" id="GO:0006355">
    <property type="term" value="P:regulation of DNA-templated transcription"/>
    <property type="evidence" value="ECO:0007669"/>
    <property type="project" value="InterPro"/>
</dbReference>
<dbReference type="InterPro" id="IPR058245">
    <property type="entry name" value="NreC/VraR/RcsB-like_REC"/>
</dbReference>
<dbReference type="InterPro" id="IPR001789">
    <property type="entry name" value="Sig_transdc_resp-reg_receiver"/>
</dbReference>
<dbReference type="SMART" id="SM00448">
    <property type="entry name" value="REC"/>
    <property type="match status" value="1"/>
</dbReference>
<evidence type="ECO:0000256" key="4">
    <source>
        <dbReference type="ARBA" id="ARBA00023163"/>
    </source>
</evidence>
<keyword evidence="1 5" id="KW-0597">Phosphoprotein</keyword>
<dbReference type="InterPro" id="IPR011006">
    <property type="entry name" value="CheY-like_superfamily"/>
</dbReference>
<dbReference type="STRING" id="743722.Sph21_4829"/>
<feature type="domain" description="Response regulatory" evidence="7">
    <location>
        <begin position="4"/>
        <end position="120"/>
    </location>
</feature>
<dbReference type="KEGG" id="shg:Sph21_4829"/>
<reference evidence="8" key="1">
    <citation type="submission" date="2011-03" db="EMBL/GenBank/DDBJ databases">
        <title>Complete sequence of Sphingobacterium sp. 21.</title>
        <authorList>
            <consortium name="US DOE Joint Genome Institute"/>
            <person name="Lucas S."/>
            <person name="Copeland A."/>
            <person name="Lapidus A."/>
            <person name="Cheng J.-F."/>
            <person name="Goodwin L."/>
            <person name="Pitluck S."/>
            <person name="Davenport K."/>
            <person name="Detter J.C."/>
            <person name="Han C."/>
            <person name="Tapia R."/>
            <person name="Land M."/>
            <person name="Hauser L."/>
            <person name="Kyrpides N."/>
            <person name="Ivanova N."/>
            <person name="Ovchinnikova G."/>
            <person name="Pagani I."/>
            <person name="Siebers A.K."/>
            <person name="Allgaier M."/>
            <person name="Thelen M.P."/>
            <person name="Hugenholtz P."/>
            <person name="Woyke T."/>
        </authorList>
    </citation>
    <scope>NUCLEOTIDE SEQUENCE</scope>
    <source>
        <strain evidence="8">21</strain>
    </source>
</reference>
<feature type="modified residue" description="4-aspartylphosphate" evidence="5">
    <location>
        <position position="55"/>
    </location>
</feature>
<dbReference type="EMBL" id="CP002584">
    <property type="protein sequence ID" value="ADZ81336.1"/>
    <property type="molecule type" value="Genomic_DNA"/>
</dbReference>
<dbReference type="AlphaFoldDB" id="F4C6B3"/>
<evidence type="ECO:0000256" key="1">
    <source>
        <dbReference type="ARBA" id="ARBA00022553"/>
    </source>
</evidence>
<protein>
    <submittedName>
        <fullName evidence="8">Two component transcriptional regulator, LuxR family</fullName>
    </submittedName>
</protein>
<dbReference type="SUPFAM" id="SSF46894">
    <property type="entry name" value="C-terminal effector domain of the bipartite response regulators"/>
    <property type="match status" value="1"/>
</dbReference>
<proteinExistence type="predicted"/>
<keyword evidence="4" id="KW-0804">Transcription</keyword>
<dbReference type="PATRIC" id="fig|743722.3.peg.5126"/>
<dbReference type="HOGENOM" id="CLU_000445_90_10_10"/>
<dbReference type="PRINTS" id="PR00038">
    <property type="entry name" value="HTHLUXR"/>
</dbReference>
<dbReference type="PROSITE" id="PS50043">
    <property type="entry name" value="HTH_LUXR_2"/>
    <property type="match status" value="1"/>
</dbReference>
<dbReference type="CDD" id="cd17535">
    <property type="entry name" value="REC_NarL-like"/>
    <property type="match status" value="1"/>
</dbReference>
<dbReference type="SMART" id="SM00421">
    <property type="entry name" value="HTH_LUXR"/>
    <property type="match status" value="1"/>
</dbReference>
<dbReference type="PANTHER" id="PTHR43214:SF24">
    <property type="entry name" value="TRANSCRIPTIONAL REGULATORY PROTEIN NARL-RELATED"/>
    <property type="match status" value="1"/>
</dbReference>
<dbReference type="CDD" id="cd06170">
    <property type="entry name" value="LuxR_C_like"/>
    <property type="match status" value="1"/>
</dbReference>
<dbReference type="GO" id="GO:0000160">
    <property type="term" value="P:phosphorelay signal transduction system"/>
    <property type="evidence" value="ECO:0007669"/>
    <property type="project" value="InterPro"/>
</dbReference>
<dbReference type="OrthoDB" id="9797341at2"/>
<evidence type="ECO:0000259" key="7">
    <source>
        <dbReference type="PROSITE" id="PS50110"/>
    </source>
</evidence>
<evidence type="ECO:0000256" key="3">
    <source>
        <dbReference type="ARBA" id="ARBA00023125"/>
    </source>
</evidence>
<dbReference type="InterPro" id="IPR000792">
    <property type="entry name" value="Tscrpt_reg_LuxR_C"/>
</dbReference>
<dbReference type="Gene3D" id="3.40.50.2300">
    <property type="match status" value="1"/>
</dbReference>
<dbReference type="GO" id="GO:0003677">
    <property type="term" value="F:DNA binding"/>
    <property type="evidence" value="ECO:0007669"/>
    <property type="project" value="UniProtKB-KW"/>
</dbReference>
<dbReference type="InterPro" id="IPR039420">
    <property type="entry name" value="WalR-like"/>
</dbReference>
<evidence type="ECO:0000259" key="6">
    <source>
        <dbReference type="PROSITE" id="PS50043"/>
    </source>
</evidence>